<evidence type="ECO:0000313" key="1">
    <source>
        <dbReference type="EMBL" id="JAD75504.1"/>
    </source>
</evidence>
<reference evidence="1" key="1">
    <citation type="submission" date="2014-09" db="EMBL/GenBank/DDBJ databases">
        <authorList>
            <person name="Magalhaes I.L.F."/>
            <person name="Oliveira U."/>
            <person name="Santos F.R."/>
            <person name="Vidigal T.H.D.A."/>
            <person name="Brescovit A.D."/>
            <person name="Santos A.J."/>
        </authorList>
    </citation>
    <scope>NUCLEOTIDE SEQUENCE</scope>
    <source>
        <tissue evidence="1">Shoot tissue taken approximately 20 cm above the soil surface</tissue>
    </source>
</reference>
<name>A0A0A9CGQ4_ARUDO</name>
<dbReference type="EMBL" id="GBRH01222391">
    <property type="protein sequence ID" value="JAD75504.1"/>
    <property type="molecule type" value="Transcribed_RNA"/>
</dbReference>
<proteinExistence type="predicted"/>
<dbReference type="AlphaFoldDB" id="A0A0A9CGQ4"/>
<reference evidence="1" key="2">
    <citation type="journal article" date="2015" name="Data Brief">
        <title>Shoot transcriptome of the giant reed, Arundo donax.</title>
        <authorList>
            <person name="Barrero R.A."/>
            <person name="Guerrero F.D."/>
            <person name="Moolhuijzen P."/>
            <person name="Goolsby J.A."/>
            <person name="Tidwell J."/>
            <person name="Bellgard S.E."/>
            <person name="Bellgard M.I."/>
        </authorList>
    </citation>
    <scope>NUCLEOTIDE SEQUENCE</scope>
    <source>
        <tissue evidence="1">Shoot tissue taken approximately 20 cm above the soil surface</tissue>
    </source>
</reference>
<protein>
    <submittedName>
        <fullName evidence="1">Uncharacterized protein</fullName>
    </submittedName>
</protein>
<organism evidence="1">
    <name type="scientific">Arundo donax</name>
    <name type="common">Giant reed</name>
    <name type="synonym">Donax arundinaceus</name>
    <dbReference type="NCBI Taxonomy" id="35708"/>
    <lineage>
        <taxon>Eukaryota</taxon>
        <taxon>Viridiplantae</taxon>
        <taxon>Streptophyta</taxon>
        <taxon>Embryophyta</taxon>
        <taxon>Tracheophyta</taxon>
        <taxon>Spermatophyta</taxon>
        <taxon>Magnoliopsida</taxon>
        <taxon>Liliopsida</taxon>
        <taxon>Poales</taxon>
        <taxon>Poaceae</taxon>
        <taxon>PACMAD clade</taxon>
        <taxon>Arundinoideae</taxon>
        <taxon>Arundineae</taxon>
        <taxon>Arundo</taxon>
    </lineage>
</organism>
<accession>A0A0A9CGQ4</accession>
<sequence length="85" mass="9567">MFFDSGTAAPKILHLICEFIYRTFHLKDLRDSGDHTLKMAACTHIRFPGNFPIELAMSIINSQGISLHDTALQFSRFNGPKVCPD</sequence>